<organism evidence="1 2">
    <name type="scientific">Parelaphostrongylus tenuis</name>
    <name type="common">Meningeal worm</name>
    <dbReference type="NCBI Taxonomy" id="148309"/>
    <lineage>
        <taxon>Eukaryota</taxon>
        <taxon>Metazoa</taxon>
        <taxon>Ecdysozoa</taxon>
        <taxon>Nematoda</taxon>
        <taxon>Chromadorea</taxon>
        <taxon>Rhabditida</taxon>
        <taxon>Rhabditina</taxon>
        <taxon>Rhabditomorpha</taxon>
        <taxon>Strongyloidea</taxon>
        <taxon>Metastrongylidae</taxon>
        <taxon>Parelaphostrongylus</taxon>
    </lineage>
</organism>
<gene>
    <name evidence="1" type="ORF">KIN20_015707</name>
</gene>
<protein>
    <submittedName>
        <fullName evidence="1">Uncharacterized protein</fullName>
    </submittedName>
</protein>
<evidence type="ECO:0000313" key="2">
    <source>
        <dbReference type="Proteomes" id="UP001196413"/>
    </source>
</evidence>
<accession>A0AAD5QSN1</accession>
<keyword evidence="2" id="KW-1185">Reference proteome</keyword>
<dbReference type="Proteomes" id="UP001196413">
    <property type="component" value="Unassembled WGS sequence"/>
</dbReference>
<name>A0AAD5QSN1_PARTN</name>
<proteinExistence type="predicted"/>
<dbReference type="EMBL" id="JAHQIW010003176">
    <property type="protein sequence ID" value="KAJ1357536.1"/>
    <property type="molecule type" value="Genomic_DNA"/>
</dbReference>
<comment type="caution">
    <text evidence="1">The sequence shown here is derived from an EMBL/GenBank/DDBJ whole genome shotgun (WGS) entry which is preliminary data.</text>
</comment>
<evidence type="ECO:0000313" key="1">
    <source>
        <dbReference type="EMBL" id="KAJ1357536.1"/>
    </source>
</evidence>
<dbReference type="AlphaFoldDB" id="A0AAD5QSN1"/>
<sequence>MNQKYSVGGGVGPMPADVRPYSIPPIFADAAHILPAKRPMHRRMRPSVVVTAQLHNDDDGNDDGEVDDDVHVYVLVL</sequence>
<reference evidence="1" key="1">
    <citation type="submission" date="2021-06" db="EMBL/GenBank/DDBJ databases">
        <title>Parelaphostrongylus tenuis whole genome reference sequence.</title>
        <authorList>
            <person name="Garwood T.J."/>
            <person name="Larsen P.A."/>
            <person name="Fountain-Jones N.M."/>
            <person name="Garbe J.R."/>
            <person name="Macchietto M.G."/>
            <person name="Kania S.A."/>
            <person name="Gerhold R.W."/>
            <person name="Richards J.E."/>
            <person name="Wolf T.M."/>
        </authorList>
    </citation>
    <scope>NUCLEOTIDE SEQUENCE</scope>
    <source>
        <strain evidence="1">MNPRO001-30</strain>
        <tissue evidence="1">Meninges</tissue>
    </source>
</reference>